<organism evidence="1">
    <name type="scientific">marine sediment metagenome</name>
    <dbReference type="NCBI Taxonomy" id="412755"/>
    <lineage>
        <taxon>unclassified sequences</taxon>
        <taxon>metagenomes</taxon>
        <taxon>ecological metagenomes</taxon>
    </lineage>
</organism>
<dbReference type="EMBL" id="BARU01044972">
    <property type="protein sequence ID" value="GAH83246.1"/>
    <property type="molecule type" value="Genomic_DNA"/>
</dbReference>
<reference evidence="1" key="1">
    <citation type="journal article" date="2014" name="Front. Microbiol.">
        <title>High frequency of phylogenetically diverse reductive dehalogenase-homologous genes in deep subseafloor sedimentary metagenomes.</title>
        <authorList>
            <person name="Kawai M."/>
            <person name="Futagami T."/>
            <person name="Toyoda A."/>
            <person name="Takaki Y."/>
            <person name="Nishi S."/>
            <person name="Hori S."/>
            <person name="Arai W."/>
            <person name="Tsubouchi T."/>
            <person name="Morono Y."/>
            <person name="Uchiyama I."/>
            <person name="Ito T."/>
            <person name="Fujiyama A."/>
            <person name="Inagaki F."/>
            <person name="Takami H."/>
        </authorList>
    </citation>
    <scope>NUCLEOTIDE SEQUENCE</scope>
    <source>
        <strain evidence="1">Expedition CK06-06</strain>
    </source>
</reference>
<sequence length="141" mass="16017">IHKNKYIFQSKDPGRFSEAPYFPPKTILGTTLETNRDEGQEHCGFAPPPRVRGLGLSHERLDCFQKMVSIEPIMAFDLKIFVSWIQQIKPAFVSIGADSKGHKLPEPTAAELDNFVVALRDITEVKLKKNLARLLLERRSE</sequence>
<evidence type="ECO:0000313" key="1">
    <source>
        <dbReference type="EMBL" id="GAH83246.1"/>
    </source>
</evidence>
<protein>
    <submittedName>
        <fullName evidence="1">Uncharacterized protein</fullName>
    </submittedName>
</protein>
<name>X1ILD7_9ZZZZ</name>
<gene>
    <name evidence="1" type="ORF">S03H2_68409</name>
</gene>
<accession>X1ILD7</accession>
<proteinExistence type="predicted"/>
<comment type="caution">
    <text evidence="1">The sequence shown here is derived from an EMBL/GenBank/DDBJ whole genome shotgun (WGS) entry which is preliminary data.</text>
</comment>
<dbReference type="AlphaFoldDB" id="X1ILD7"/>
<feature type="non-terminal residue" evidence="1">
    <location>
        <position position="1"/>
    </location>
</feature>